<dbReference type="RefSeq" id="WP_114438092.1">
    <property type="nucleotide sequence ID" value="NZ_QPIZ01000038.1"/>
</dbReference>
<reference evidence="5 6" key="1">
    <citation type="submission" date="2018-07" db="EMBL/GenBank/DDBJ databases">
        <title>Freshwater and sediment microbial communities from various areas in North America, analyzing microbe dynamics in response to fracking.</title>
        <authorList>
            <person name="Lamendella R."/>
        </authorList>
    </citation>
    <scope>NUCLEOTIDE SEQUENCE [LARGE SCALE GENOMIC DNA]</scope>
    <source>
        <strain evidence="5 6">160A</strain>
    </source>
</reference>
<dbReference type="InterPro" id="IPR011004">
    <property type="entry name" value="Trimer_LpxA-like_sf"/>
</dbReference>
<evidence type="ECO:0000313" key="5">
    <source>
        <dbReference type="EMBL" id="RCW27026.1"/>
    </source>
</evidence>
<accession>A0A368UKM0</accession>
<dbReference type="Proteomes" id="UP000252733">
    <property type="component" value="Unassembled WGS sequence"/>
</dbReference>
<evidence type="ECO:0000256" key="1">
    <source>
        <dbReference type="ARBA" id="ARBA00007274"/>
    </source>
</evidence>
<protein>
    <submittedName>
        <fullName evidence="5">Galactoside O-acetyltransferase</fullName>
    </submittedName>
</protein>
<dbReference type="PANTHER" id="PTHR43300">
    <property type="entry name" value="ACETYLTRANSFERASE"/>
    <property type="match status" value="1"/>
</dbReference>
<keyword evidence="2 5" id="KW-0808">Transferase</keyword>
<evidence type="ECO:0000313" key="6">
    <source>
        <dbReference type="Proteomes" id="UP000252733"/>
    </source>
</evidence>
<proteinExistence type="inferred from homology"/>
<evidence type="ECO:0000256" key="4">
    <source>
        <dbReference type="ARBA" id="ARBA00023315"/>
    </source>
</evidence>
<keyword evidence="6" id="KW-1185">Reference proteome</keyword>
<dbReference type="SUPFAM" id="SSF51161">
    <property type="entry name" value="Trimeric LpxA-like enzymes"/>
    <property type="match status" value="1"/>
</dbReference>
<comment type="caution">
    <text evidence="5">The sequence shown here is derived from an EMBL/GenBank/DDBJ whole genome shotgun (WGS) entry which is preliminary data.</text>
</comment>
<dbReference type="EMBL" id="QPIZ01000038">
    <property type="protein sequence ID" value="RCW27026.1"/>
    <property type="molecule type" value="Genomic_DNA"/>
</dbReference>
<keyword evidence="3" id="KW-0677">Repeat</keyword>
<gene>
    <name evidence="5" type="ORF">DFO77_1389</name>
</gene>
<dbReference type="AlphaFoldDB" id="A0A368UKM0"/>
<keyword evidence="4" id="KW-0012">Acyltransferase</keyword>
<comment type="similarity">
    <text evidence="1">Belongs to the transferase hexapeptide repeat family.</text>
</comment>
<dbReference type="CDD" id="cd04647">
    <property type="entry name" value="LbH_MAT_like"/>
    <property type="match status" value="1"/>
</dbReference>
<dbReference type="PROSITE" id="PS00101">
    <property type="entry name" value="HEXAPEP_TRANSFERASES"/>
    <property type="match status" value="1"/>
</dbReference>
<dbReference type="GO" id="GO:0016746">
    <property type="term" value="F:acyltransferase activity"/>
    <property type="evidence" value="ECO:0007669"/>
    <property type="project" value="UniProtKB-KW"/>
</dbReference>
<dbReference type="PANTHER" id="PTHR43300:SF12">
    <property type="entry name" value="CHLORAMPHENICOL ACETYLTRANSFERASE"/>
    <property type="match status" value="1"/>
</dbReference>
<evidence type="ECO:0000256" key="3">
    <source>
        <dbReference type="ARBA" id="ARBA00022737"/>
    </source>
</evidence>
<dbReference type="InterPro" id="IPR050179">
    <property type="entry name" value="Trans_hexapeptide_repeat"/>
</dbReference>
<evidence type="ECO:0000256" key="2">
    <source>
        <dbReference type="ARBA" id="ARBA00022679"/>
    </source>
</evidence>
<organism evidence="5 6">
    <name type="scientific">Marinilabilia salmonicolor</name>
    <dbReference type="NCBI Taxonomy" id="989"/>
    <lineage>
        <taxon>Bacteria</taxon>
        <taxon>Pseudomonadati</taxon>
        <taxon>Bacteroidota</taxon>
        <taxon>Bacteroidia</taxon>
        <taxon>Marinilabiliales</taxon>
        <taxon>Marinilabiliaceae</taxon>
        <taxon>Marinilabilia</taxon>
    </lineage>
</organism>
<sequence>MSPTTSFYSPDELSGLGFKSIGDNVLISRFARFYGVENMVIGNHVRIDDFCILTGNIKLGSYIHISAYCALYGQYGIEMEDFTGLSPRCTLFSATDDFSGNYLIGPMISAEFTNVTGGKITIKKYSQIGAGSVILPNITIEEGVAVGAISLIKNNLDEWNIYAGTPAKRIKSRKKNLTTLIKDNNSDT</sequence>
<dbReference type="InterPro" id="IPR018357">
    <property type="entry name" value="Hexapep_transf_CS"/>
</dbReference>
<name>A0A368UKM0_9BACT</name>
<dbReference type="Gene3D" id="2.160.10.10">
    <property type="entry name" value="Hexapeptide repeat proteins"/>
    <property type="match status" value="1"/>
</dbReference>